<feature type="non-terminal residue" evidence="2">
    <location>
        <position position="1"/>
    </location>
</feature>
<evidence type="ECO:0000313" key="2">
    <source>
        <dbReference type="EMBL" id="KKL68292.1"/>
    </source>
</evidence>
<name>A0A0F9GZ06_9ZZZZ</name>
<reference evidence="2" key="1">
    <citation type="journal article" date="2015" name="Nature">
        <title>Complex archaea that bridge the gap between prokaryotes and eukaryotes.</title>
        <authorList>
            <person name="Spang A."/>
            <person name="Saw J.H."/>
            <person name="Jorgensen S.L."/>
            <person name="Zaremba-Niedzwiedzka K."/>
            <person name="Martijn J."/>
            <person name="Lind A.E."/>
            <person name="van Eijk R."/>
            <person name="Schleper C."/>
            <person name="Guy L."/>
            <person name="Ettema T.J."/>
        </authorList>
    </citation>
    <scope>NUCLEOTIDE SEQUENCE</scope>
</reference>
<proteinExistence type="predicted"/>
<dbReference type="AlphaFoldDB" id="A0A0F9GZ06"/>
<gene>
    <name evidence="2" type="ORF">LCGC14_2126470</name>
</gene>
<comment type="caution">
    <text evidence="2">The sequence shown here is derived from an EMBL/GenBank/DDBJ whole genome shotgun (WGS) entry which is preliminary data.</text>
</comment>
<evidence type="ECO:0000256" key="1">
    <source>
        <dbReference type="SAM" id="MobiDB-lite"/>
    </source>
</evidence>
<dbReference type="EMBL" id="LAZR01026576">
    <property type="protein sequence ID" value="KKL68292.1"/>
    <property type="molecule type" value="Genomic_DNA"/>
</dbReference>
<feature type="region of interest" description="Disordered" evidence="1">
    <location>
        <begin position="1"/>
        <end position="21"/>
    </location>
</feature>
<sequence>KDSELHTIFSPNADPGVDHSGLSGGTGITEVAGAFSCDAASTTAVGCPELATIAETTTGTDAARVVTPDGLAGSVFGQVEVQMVLFDFTTAVATGDGKFYFHIPTGSKLIGMNLIDVVGAVITVSSSGAITVDVARCAPVATGNPCSGTVADVLSTNLTIDQDEDSSNTAATPSVVDTSLDDVIVDQMWRIDVDGAGTGTKGLIVTLIFQLP</sequence>
<organism evidence="2">
    <name type="scientific">marine sediment metagenome</name>
    <dbReference type="NCBI Taxonomy" id="412755"/>
    <lineage>
        <taxon>unclassified sequences</taxon>
        <taxon>metagenomes</taxon>
        <taxon>ecological metagenomes</taxon>
    </lineage>
</organism>
<protein>
    <submittedName>
        <fullName evidence="2">Uncharacterized protein</fullName>
    </submittedName>
</protein>
<accession>A0A0F9GZ06</accession>